<dbReference type="Gene3D" id="3.40.50.300">
    <property type="entry name" value="P-loop containing nucleotide triphosphate hydrolases"/>
    <property type="match status" value="1"/>
</dbReference>
<dbReference type="InterPro" id="IPR051396">
    <property type="entry name" value="Bact_Antivir_Def_Nuclease"/>
</dbReference>
<dbReference type="AlphaFoldDB" id="A0A8E7P1U7"/>
<accession>A0A8E7P1U7</accession>
<dbReference type="SMART" id="SM00382">
    <property type="entry name" value="AAA"/>
    <property type="match status" value="1"/>
</dbReference>
<proteinExistence type="predicted"/>
<dbReference type="SUPFAM" id="SSF52540">
    <property type="entry name" value="P-loop containing nucleoside triphosphate hydrolases"/>
    <property type="match status" value="1"/>
</dbReference>
<sequence>MRLRRLKIERSSANAGLFDGLDVWFGRGDDGKMDASFAPICLIGPNGSGKSQFLQLLAEIFQAAWFEHAPTEERKSANDDVIFELTYLIRPDINSEPVEVTLFRTKKGRGVGPVELLYSDKKISIKAGTKQFGKFLPSLIIGYTSGDNETLSLPFLVSRSGYAEDVARAALGDSTKARVADNRLVLIDYSTNLEVLFSNLMLGEEKSRKEILAHARISDLASCRCVVRLAHPVINKVSKSQSLISGRKGIQLTPELENIIQSLKNTATCWSEDAKTETYTFDFFITQATRDAFSHFWKDAFSLYRDLHKLALLNDLAIPRPARKRLERAVKERRFASRLPVPQQEDMVFGFEEVRFWPLEDSRNAVDYVSLSDGEHQQALILGTYAMISEENALFLLDEPESHFNPQWRVKFVQRLMDLGGERAKQEMLLTSHAPFVPSDMPKNQILIFSRPNGKIEVDEPKIETFGAAFDRILESCFDINPPISKIAEEKINELLESDNISEIEENLNELGQSVEKAFLANHLRMLKKNI</sequence>
<dbReference type="InterPro" id="IPR003593">
    <property type="entry name" value="AAA+_ATPase"/>
</dbReference>
<gene>
    <name evidence="2" type="ORF">B6J96_05880</name>
</gene>
<reference evidence="2" key="1">
    <citation type="submission" date="2018-07" db="EMBL/GenBank/DDBJ databases">
        <authorList>
            <consortium name="GenomeTrakr network: Whole genome sequencing for foodborne pathogen traceback"/>
        </authorList>
    </citation>
    <scope>NUCLEOTIDE SEQUENCE</scope>
    <source>
        <strain evidence="2">CFSAN008798</strain>
    </source>
</reference>
<dbReference type="Pfam" id="PF13304">
    <property type="entry name" value="AAA_21"/>
    <property type="match status" value="1"/>
</dbReference>
<dbReference type="InterPro" id="IPR030974">
    <property type="entry name" value="Restrict_AAA"/>
</dbReference>
<reference evidence="2" key="2">
    <citation type="submission" date="2021-05" db="EMBL/GenBank/DDBJ databases">
        <title>Whole genome PacBio Sequel sequence of Salmonella enterica subsp. enterica.</title>
        <authorList>
            <person name="Hoffmann M."/>
            <person name="Balkey M."/>
            <person name="Luo Y."/>
        </authorList>
    </citation>
    <scope>NUCLEOTIDE SEQUENCE</scope>
    <source>
        <strain evidence="2">CFSAN008798</strain>
    </source>
</reference>
<evidence type="ECO:0000313" key="2">
    <source>
        <dbReference type="EMBL" id="QVY41019.1"/>
    </source>
</evidence>
<organism evidence="2">
    <name type="scientific">Salmonella muenchen</name>
    <dbReference type="NCBI Taxonomy" id="596"/>
    <lineage>
        <taxon>Bacteria</taxon>
        <taxon>Pseudomonadati</taxon>
        <taxon>Pseudomonadota</taxon>
        <taxon>Gammaproteobacteria</taxon>
        <taxon>Enterobacterales</taxon>
        <taxon>Enterobacteriaceae</taxon>
        <taxon>Salmonella</taxon>
    </lineage>
</organism>
<protein>
    <submittedName>
        <fullName evidence="2">Restriction system-associated AAA family ATPase</fullName>
    </submittedName>
</protein>
<evidence type="ECO:0000259" key="1">
    <source>
        <dbReference type="SMART" id="SM00382"/>
    </source>
</evidence>
<dbReference type="EMBL" id="CP075048">
    <property type="protein sequence ID" value="QVY41019.1"/>
    <property type="molecule type" value="Genomic_DNA"/>
</dbReference>
<name>A0A8E7P1U7_SALMU</name>
<dbReference type="InterPro" id="IPR027417">
    <property type="entry name" value="P-loop_NTPase"/>
</dbReference>
<dbReference type="GO" id="GO:0016887">
    <property type="term" value="F:ATP hydrolysis activity"/>
    <property type="evidence" value="ECO:0007669"/>
    <property type="project" value="InterPro"/>
</dbReference>
<dbReference type="PANTHER" id="PTHR43581">
    <property type="entry name" value="ATP/GTP PHOSPHATASE"/>
    <property type="match status" value="1"/>
</dbReference>
<dbReference type="PANTHER" id="PTHR43581:SF4">
    <property type="entry name" value="ATP_GTP PHOSPHATASE"/>
    <property type="match status" value="1"/>
</dbReference>
<dbReference type="InterPro" id="IPR003959">
    <property type="entry name" value="ATPase_AAA_core"/>
</dbReference>
<dbReference type="NCBIfam" id="TIGR04435">
    <property type="entry name" value="restrict_AAA_1"/>
    <property type="match status" value="1"/>
</dbReference>
<dbReference type="GO" id="GO:0005524">
    <property type="term" value="F:ATP binding"/>
    <property type="evidence" value="ECO:0007669"/>
    <property type="project" value="InterPro"/>
</dbReference>
<feature type="domain" description="AAA+ ATPase" evidence="1">
    <location>
        <begin position="36"/>
        <end position="231"/>
    </location>
</feature>